<dbReference type="AlphaFoldDB" id="A0A9N7U5L3"/>
<organism evidence="3 4">
    <name type="scientific">Pleuronectes platessa</name>
    <name type="common">European plaice</name>
    <dbReference type="NCBI Taxonomy" id="8262"/>
    <lineage>
        <taxon>Eukaryota</taxon>
        <taxon>Metazoa</taxon>
        <taxon>Chordata</taxon>
        <taxon>Craniata</taxon>
        <taxon>Vertebrata</taxon>
        <taxon>Euteleostomi</taxon>
        <taxon>Actinopterygii</taxon>
        <taxon>Neopterygii</taxon>
        <taxon>Teleostei</taxon>
        <taxon>Neoteleostei</taxon>
        <taxon>Acanthomorphata</taxon>
        <taxon>Carangaria</taxon>
        <taxon>Pleuronectiformes</taxon>
        <taxon>Pleuronectoidei</taxon>
        <taxon>Pleuronectidae</taxon>
        <taxon>Pleuronectes</taxon>
    </lineage>
</organism>
<protein>
    <recommendedName>
        <fullName evidence="5">Secreted protein</fullName>
    </recommendedName>
</protein>
<feature type="region of interest" description="Disordered" evidence="1">
    <location>
        <begin position="49"/>
        <end position="70"/>
    </location>
</feature>
<sequence>MEVKLGNFVLILPGLCVTSCVNLEELEDALGRRPPAGTQLLDGALAMSCTDEEEDETEDGTRPEADEQQGGAFDFLTTIENDEFASERFVISTSRSPALAC</sequence>
<evidence type="ECO:0008006" key="5">
    <source>
        <dbReference type="Google" id="ProtNLM"/>
    </source>
</evidence>
<feature type="signal peptide" evidence="2">
    <location>
        <begin position="1"/>
        <end position="18"/>
    </location>
</feature>
<evidence type="ECO:0000313" key="4">
    <source>
        <dbReference type="Proteomes" id="UP001153269"/>
    </source>
</evidence>
<keyword evidence="2" id="KW-0732">Signal</keyword>
<dbReference type="EMBL" id="CADEAL010000785">
    <property type="protein sequence ID" value="CAB1425213.1"/>
    <property type="molecule type" value="Genomic_DNA"/>
</dbReference>
<proteinExistence type="predicted"/>
<gene>
    <name evidence="3" type="ORF">PLEPLA_LOCUS13143</name>
</gene>
<evidence type="ECO:0000256" key="1">
    <source>
        <dbReference type="SAM" id="MobiDB-lite"/>
    </source>
</evidence>
<reference evidence="3" key="1">
    <citation type="submission" date="2020-03" db="EMBL/GenBank/DDBJ databases">
        <authorList>
            <person name="Weist P."/>
        </authorList>
    </citation>
    <scope>NUCLEOTIDE SEQUENCE</scope>
</reference>
<evidence type="ECO:0000313" key="3">
    <source>
        <dbReference type="EMBL" id="CAB1425213.1"/>
    </source>
</evidence>
<evidence type="ECO:0000256" key="2">
    <source>
        <dbReference type="SAM" id="SignalP"/>
    </source>
</evidence>
<name>A0A9N7U5L3_PLEPL</name>
<accession>A0A9N7U5L3</accession>
<keyword evidence="4" id="KW-1185">Reference proteome</keyword>
<comment type="caution">
    <text evidence="3">The sequence shown here is derived from an EMBL/GenBank/DDBJ whole genome shotgun (WGS) entry which is preliminary data.</text>
</comment>
<feature type="chain" id="PRO_5040338062" description="Secreted protein" evidence="2">
    <location>
        <begin position="19"/>
        <end position="101"/>
    </location>
</feature>
<dbReference type="Proteomes" id="UP001153269">
    <property type="component" value="Unassembled WGS sequence"/>
</dbReference>